<dbReference type="InterPro" id="IPR041380">
    <property type="entry name" value="Acetyltransf_17"/>
</dbReference>
<protein>
    <recommendedName>
        <fullName evidence="1">N-acetyltransferase domain-containing protein</fullName>
    </recommendedName>
</protein>
<organism evidence="2 3">
    <name type="scientific">Clostridium saccharobutylicum</name>
    <dbReference type="NCBI Taxonomy" id="169679"/>
    <lineage>
        <taxon>Bacteria</taxon>
        <taxon>Bacillati</taxon>
        <taxon>Bacillota</taxon>
        <taxon>Clostridia</taxon>
        <taxon>Eubacteriales</taxon>
        <taxon>Clostridiaceae</taxon>
        <taxon>Clostridium</taxon>
    </lineage>
</organism>
<dbReference type="InterPro" id="IPR000182">
    <property type="entry name" value="GNAT_dom"/>
</dbReference>
<dbReference type="Gene3D" id="3.40.630.30">
    <property type="match status" value="2"/>
</dbReference>
<dbReference type="PROSITE" id="PS51186">
    <property type="entry name" value="GNAT"/>
    <property type="match status" value="1"/>
</dbReference>
<dbReference type="InterPro" id="IPR051554">
    <property type="entry name" value="Acetyltransferase_Eis"/>
</dbReference>
<dbReference type="AlphaFoldDB" id="A0A1S8N254"/>
<dbReference type="Pfam" id="PF17668">
    <property type="entry name" value="Acetyltransf_17"/>
    <property type="match status" value="1"/>
</dbReference>
<dbReference type="GO" id="GO:0030649">
    <property type="term" value="P:aminoglycoside antibiotic catabolic process"/>
    <property type="evidence" value="ECO:0007669"/>
    <property type="project" value="TreeGrafter"/>
</dbReference>
<dbReference type="SUPFAM" id="SSF55729">
    <property type="entry name" value="Acyl-CoA N-acyltransferases (Nat)"/>
    <property type="match status" value="1"/>
</dbReference>
<feature type="domain" description="N-acetyltransferase" evidence="1">
    <location>
        <begin position="15"/>
        <end position="170"/>
    </location>
</feature>
<dbReference type="EMBL" id="LZYZ01000006">
    <property type="protein sequence ID" value="OOM10462.1"/>
    <property type="molecule type" value="Genomic_DNA"/>
</dbReference>
<dbReference type="Pfam" id="PF13530">
    <property type="entry name" value="SCP2_2"/>
    <property type="match status" value="1"/>
</dbReference>
<dbReference type="PANTHER" id="PTHR37817:SF1">
    <property type="entry name" value="N-ACETYLTRANSFERASE EIS"/>
    <property type="match status" value="1"/>
</dbReference>
<accession>A0A1S8N254</accession>
<evidence type="ECO:0000313" key="3">
    <source>
        <dbReference type="Proteomes" id="UP000191154"/>
    </source>
</evidence>
<reference evidence="2 3" key="1">
    <citation type="submission" date="2016-05" db="EMBL/GenBank/DDBJ databases">
        <title>Microbial solvent formation.</title>
        <authorList>
            <person name="Poehlein A."/>
            <person name="Montoya Solano J.D."/>
            <person name="Flitsch S."/>
            <person name="Krabben P."/>
            <person name="Duerre P."/>
            <person name="Daniel R."/>
        </authorList>
    </citation>
    <scope>NUCLEOTIDE SEQUENCE [LARGE SCALE GENOMIC DNA]</scope>
    <source>
        <strain evidence="2 3">L1-8</strain>
    </source>
</reference>
<dbReference type="PANTHER" id="PTHR37817">
    <property type="entry name" value="N-ACETYLTRANSFERASE EIS"/>
    <property type="match status" value="1"/>
</dbReference>
<dbReference type="InterPro" id="IPR025559">
    <property type="entry name" value="Eis_dom"/>
</dbReference>
<proteinExistence type="predicted"/>
<name>A0A1S8N254_CLOSA</name>
<gene>
    <name evidence="2" type="ORF">CLOSAC_30830</name>
</gene>
<evidence type="ECO:0000313" key="2">
    <source>
        <dbReference type="EMBL" id="OOM10462.1"/>
    </source>
</evidence>
<dbReference type="InterPro" id="IPR036527">
    <property type="entry name" value="SCP2_sterol-bd_dom_sf"/>
</dbReference>
<comment type="caution">
    <text evidence="2">The sequence shown here is derived from an EMBL/GenBank/DDBJ whole genome shotgun (WGS) entry which is preliminary data.</text>
</comment>
<evidence type="ECO:0000259" key="1">
    <source>
        <dbReference type="PROSITE" id="PS51186"/>
    </source>
</evidence>
<dbReference type="GO" id="GO:0034069">
    <property type="term" value="F:aminoglycoside N-acetyltransferase activity"/>
    <property type="evidence" value="ECO:0007669"/>
    <property type="project" value="TreeGrafter"/>
</dbReference>
<dbReference type="SUPFAM" id="SSF55718">
    <property type="entry name" value="SCP-like"/>
    <property type="match status" value="1"/>
</dbReference>
<dbReference type="Gene3D" id="3.30.1050.10">
    <property type="entry name" value="SCP2 sterol-binding domain"/>
    <property type="match status" value="1"/>
</dbReference>
<sequence length="413" mass="49086">MVKDVKKFIEVYGDFKMRKLTEDDLEQFNGLLRYAFQITMEDLLHTGWTENQIMQAKMPILKNGYVIGWFYHDKLASMIVVYSMKVNIHDNICKMGGVTGVATYPEYTGKGLIHSLIKHAIIHMYEEGQSISFLYPYSIPLYRKHGWEIISDKITFIIKDTQLPKKEPVEGMMERVDLECEDLLNVHDYFSMQRHGAMIRDKLAWDEYWRWDSDDIIAAVYYNKNHKPLGYLIYYIRNDIFYIKELIYLNTEAHHGIWNYISAHYSMVNEVKGNNYSGEPMAFLFEDSEIVETIEPYFMARIIDVQEFILRYPFLVKLQKLNLNFKINDSIAKWNNGVFNVYWNGEETICQKTNDIRAANLVEMDIQTFTTMLMGYKRPTFLYECGRIQTEYYMLRILEQLIPVEKPYFSDYF</sequence>
<dbReference type="STRING" id="169679.CSACC_21900"/>
<dbReference type="InterPro" id="IPR016181">
    <property type="entry name" value="Acyl_CoA_acyltransferase"/>
</dbReference>
<dbReference type="Pfam" id="PF13527">
    <property type="entry name" value="Acetyltransf_9"/>
    <property type="match status" value="1"/>
</dbReference>
<dbReference type="Proteomes" id="UP000191154">
    <property type="component" value="Unassembled WGS sequence"/>
</dbReference>